<name>A0A967EV39_9PROT</name>
<keyword evidence="8" id="KW-0804">Transcription</keyword>
<dbReference type="GO" id="GO:0003700">
    <property type="term" value="F:DNA-binding transcription factor activity"/>
    <property type="evidence" value="ECO:0007669"/>
    <property type="project" value="InterPro"/>
</dbReference>
<keyword evidence="5 12" id="KW-0808">Transferase</keyword>
<dbReference type="Gene3D" id="3.30.160.70">
    <property type="entry name" value="Methylated DNA-protein cysteine methyltransferase domain"/>
    <property type="match status" value="1"/>
</dbReference>
<dbReference type="InterPro" id="IPR014048">
    <property type="entry name" value="MethylDNA_cys_MeTrfase_DNA-bd"/>
</dbReference>
<organism evidence="12 13">
    <name type="scientific">Pelagibius litoralis</name>
    <dbReference type="NCBI Taxonomy" id="374515"/>
    <lineage>
        <taxon>Bacteria</taxon>
        <taxon>Pseudomonadati</taxon>
        <taxon>Pseudomonadota</taxon>
        <taxon>Alphaproteobacteria</taxon>
        <taxon>Rhodospirillales</taxon>
        <taxon>Rhodovibrionaceae</taxon>
        <taxon>Pelagibius</taxon>
    </lineage>
</organism>
<dbReference type="EMBL" id="JAAQPH010000003">
    <property type="protein sequence ID" value="NIA68106.1"/>
    <property type="molecule type" value="Genomic_DNA"/>
</dbReference>
<dbReference type="Proteomes" id="UP000761264">
    <property type="component" value="Unassembled WGS sequence"/>
</dbReference>
<comment type="catalytic activity">
    <reaction evidence="10">
        <text>a 6-O-methyl-2'-deoxyguanosine in DNA + L-cysteinyl-[protein] = S-methyl-L-cysteinyl-[protein] + a 2'-deoxyguanosine in DNA</text>
        <dbReference type="Rhea" id="RHEA:24000"/>
        <dbReference type="Rhea" id="RHEA-COMP:10131"/>
        <dbReference type="Rhea" id="RHEA-COMP:10132"/>
        <dbReference type="Rhea" id="RHEA-COMP:11367"/>
        <dbReference type="Rhea" id="RHEA-COMP:11368"/>
        <dbReference type="ChEBI" id="CHEBI:29950"/>
        <dbReference type="ChEBI" id="CHEBI:82612"/>
        <dbReference type="ChEBI" id="CHEBI:85445"/>
        <dbReference type="ChEBI" id="CHEBI:85448"/>
        <dbReference type="EC" id="2.1.1.63"/>
    </reaction>
</comment>
<dbReference type="AlphaFoldDB" id="A0A967EV39"/>
<dbReference type="EC" id="2.1.1.63" evidence="3"/>
<evidence type="ECO:0000256" key="8">
    <source>
        <dbReference type="ARBA" id="ARBA00023163"/>
    </source>
</evidence>
<evidence type="ECO:0000313" key="12">
    <source>
        <dbReference type="EMBL" id="NIA68106.1"/>
    </source>
</evidence>
<protein>
    <recommendedName>
        <fullName evidence="3">methylated-DNA--[protein]-cysteine S-methyltransferase</fullName>
        <ecNumber evidence="3">2.1.1.63</ecNumber>
    </recommendedName>
</protein>
<dbReference type="InterPro" id="IPR008332">
    <property type="entry name" value="MethylG_MeTrfase_N"/>
</dbReference>
<accession>A0A967EV39</accession>
<dbReference type="FunFam" id="1.10.10.10:FF:000214">
    <property type="entry name" value="Methylated-DNA--protein-cysteine methyltransferase"/>
    <property type="match status" value="1"/>
</dbReference>
<comment type="caution">
    <text evidence="12">The sequence shown here is derived from an EMBL/GenBank/DDBJ whole genome shotgun (WGS) entry which is preliminary data.</text>
</comment>
<dbReference type="RefSeq" id="WP_167222316.1">
    <property type="nucleotide sequence ID" value="NZ_JAAQPH010000003.1"/>
</dbReference>
<dbReference type="PANTHER" id="PTHR10815">
    <property type="entry name" value="METHYLATED-DNA--PROTEIN-CYSTEINE METHYLTRANSFERASE"/>
    <property type="match status" value="1"/>
</dbReference>
<dbReference type="PANTHER" id="PTHR10815:SF5">
    <property type="entry name" value="METHYLATED-DNA--PROTEIN-CYSTEINE METHYLTRANSFERASE"/>
    <property type="match status" value="1"/>
</dbReference>
<dbReference type="SMART" id="SM00342">
    <property type="entry name" value="HTH_ARAC"/>
    <property type="match status" value="1"/>
</dbReference>
<evidence type="ECO:0000259" key="11">
    <source>
        <dbReference type="PROSITE" id="PS01124"/>
    </source>
</evidence>
<keyword evidence="13" id="KW-1185">Reference proteome</keyword>
<keyword evidence="9" id="KW-0234">DNA repair</keyword>
<evidence type="ECO:0000256" key="1">
    <source>
        <dbReference type="ARBA" id="ARBA00001286"/>
    </source>
</evidence>
<evidence type="ECO:0000256" key="5">
    <source>
        <dbReference type="ARBA" id="ARBA00022679"/>
    </source>
</evidence>
<dbReference type="CDD" id="cd06445">
    <property type="entry name" value="ATase"/>
    <property type="match status" value="1"/>
</dbReference>
<evidence type="ECO:0000256" key="7">
    <source>
        <dbReference type="ARBA" id="ARBA00023015"/>
    </source>
</evidence>
<dbReference type="SUPFAM" id="SSF46767">
    <property type="entry name" value="Methylated DNA-protein cysteine methyltransferase, C-terminal domain"/>
    <property type="match status" value="1"/>
</dbReference>
<keyword evidence="7" id="KW-0805">Transcription regulation</keyword>
<evidence type="ECO:0000256" key="9">
    <source>
        <dbReference type="ARBA" id="ARBA00023204"/>
    </source>
</evidence>
<dbReference type="InterPro" id="IPR009057">
    <property type="entry name" value="Homeodomain-like_sf"/>
</dbReference>
<dbReference type="InterPro" id="IPR018060">
    <property type="entry name" value="HTH_AraC"/>
</dbReference>
<keyword evidence="4 12" id="KW-0489">Methyltransferase</keyword>
<feature type="domain" description="HTH araC/xylS-type" evidence="11">
    <location>
        <begin position="25"/>
        <end position="122"/>
    </location>
</feature>
<evidence type="ECO:0000256" key="3">
    <source>
        <dbReference type="ARBA" id="ARBA00011918"/>
    </source>
</evidence>
<dbReference type="InterPro" id="IPR036217">
    <property type="entry name" value="MethylDNA_cys_MeTrfase_DNAb"/>
</dbReference>
<dbReference type="Pfam" id="PF02870">
    <property type="entry name" value="Methyltransf_1N"/>
    <property type="match status" value="1"/>
</dbReference>
<dbReference type="GO" id="GO:0043565">
    <property type="term" value="F:sequence-specific DNA binding"/>
    <property type="evidence" value="ECO:0007669"/>
    <property type="project" value="InterPro"/>
</dbReference>
<dbReference type="InterPro" id="IPR036631">
    <property type="entry name" value="MGMT_N_sf"/>
</dbReference>
<gene>
    <name evidence="12" type="ORF">HBA54_05835</name>
</gene>
<evidence type="ECO:0000256" key="4">
    <source>
        <dbReference type="ARBA" id="ARBA00022603"/>
    </source>
</evidence>
<dbReference type="InterPro" id="IPR036388">
    <property type="entry name" value="WH-like_DNA-bd_sf"/>
</dbReference>
<dbReference type="PROSITE" id="PS01124">
    <property type="entry name" value="HTH_ARAC_FAMILY_2"/>
    <property type="match status" value="1"/>
</dbReference>
<dbReference type="Pfam" id="PF12833">
    <property type="entry name" value="HTH_18"/>
    <property type="match status" value="1"/>
</dbReference>
<proteinExistence type="inferred from homology"/>
<dbReference type="SUPFAM" id="SSF53155">
    <property type="entry name" value="Methylated DNA-protein cysteine methyltransferase domain"/>
    <property type="match status" value="1"/>
</dbReference>
<dbReference type="Pfam" id="PF01035">
    <property type="entry name" value="DNA_binding_1"/>
    <property type="match status" value="1"/>
</dbReference>
<keyword evidence="6" id="KW-0227">DNA damage</keyword>
<sequence>MDIERAKQAVNAKGGAGTRQIALVRDACAMIDRNEGERLTLAEIAEALAVSPWHLQRLFKRIMGVSPRDYGDARRGAAFREQLKQGESIAQATYGAGYGSSSRIYERAERLLGMTPASYAKGGKGADIAYDVVDSPLGRLLVAATAKGLCFLSLGSDDAALVAQLEQEFPKAERITRDRHSIAQSVAVVIAFLEGETPNADLPLDVQATAFQRRVWQELIAIPCGETRSYSEIAESLGVSKGQRAVGRACATNPVSLVIPCHRALRENGELGGYRWGLDRKAVLLTSEAERAE</sequence>
<comment type="similarity">
    <text evidence="2">Belongs to the MGMT family.</text>
</comment>
<evidence type="ECO:0000256" key="6">
    <source>
        <dbReference type="ARBA" id="ARBA00022763"/>
    </source>
</evidence>
<dbReference type="SUPFAM" id="SSF46689">
    <property type="entry name" value="Homeodomain-like"/>
    <property type="match status" value="1"/>
</dbReference>
<dbReference type="NCBIfam" id="TIGR00589">
    <property type="entry name" value="ogt"/>
    <property type="match status" value="1"/>
</dbReference>
<dbReference type="Gene3D" id="1.10.10.60">
    <property type="entry name" value="Homeodomain-like"/>
    <property type="match status" value="1"/>
</dbReference>
<dbReference type="GO" id="GO:0006281">
    <property type="term" value="P:DNA repair"/>
    <property type="evidence" value="ECO:0007669"/>
    <property type="project" value="UniProtKB-KW"/>
</dbReference>
<evidence type="ECO:0000313" key="13">
    <source>
        <dbReference type="Proteomes" id="UP000761264"/>
    </source>
</evidence>
<evidence type="ECO:0000256" key="2">
    <source>
        <dbReference type="ARBA" id="ARBA00008711"/>
    </source>
</evidence>
<dbReference type="GO" id="GO:0032259">
    <property type="term" value="P:methylation"/>
    <property type="evidence" value="ECO:0007669"/>
    <property type="project" value="UniProtKB-KW"/>
</dbReference>
<comment type="catalytic activity">
    <reaction evidence="1">
        <text>a 4-O-methyl-thymidine in DNA + L-cysteinyl-[protein] = a thymidine in DNA + S-methyl-L-cysteinyl-[protein]</text>
        <dbReference type="Rhea" id="RHEA:53428"/>
        <dbReference type="Rhea" id="RHEA-COMP:10131"/>
        <dbReference type="Rhea" id="RHEA-COMP:10132"/>
        <dbReference type="Rhea" id="RHEA-COMP:13555"/>
        <dbReference type="Rhea" id="RHEA-COMP:13556"/>
        <dbReference type="ChEBI" id="CHEBI:29950"/>
        <dbReference type="ChEBI" id="CHEBI:82612"/>
        <dbReference type="ChEBI" id="CHEBI:137386"/>
        <dbReference type="ChEBI" id="CHEBI:137387"/>
        <dbReference type="EC" id="2.1.1.63"/>
    </reaction>
</comment>
<dbReference type="Gene3D" id="1.10.10.10">
    <property type="entry name" value="Winged helix-like DNA-binding domain superfamily/Winged helix DNA-binding domain"/>
    <property type="match status" value="1"/>
</dbReference>
<evidence type="ECO:0000256" key="10">
    <source>
        <dbReference type="ARBA" id="ARBA00049348"/>
    </source>
</evidence>
<reference evidence="12" key="1">
    <citation type="submission" date="2020-03" db="EMBL/GenBank/DDBJ databases">
        <title>Genome of Pelagibius litoralis DSM 21314T.</title>
        <authorList>
            <person name="Wang G."/>
        </authorList>
    </citation>
    <scope>NUCLEOTIDE SEQUENCE</scope>
    <source>
        <strain evidence="12">DSM 21314</strain>
    </source>
</reference>
<dbReference type="GO" id="GO:0003908">
    <property type="term" value="F:methylated-DNA-[protein]-cysteine S-methyltransferase activity"/>
    <property type="evidence" value="ECO:0007669"/>
    <property type="project" value="UniProtKB-EC"/>
</dbReference>